<dbReference type="Proteomes" id="UP000230233">
    <property type="component" value="Chromosome IV"/>
</dbReference>
<dbReference type="EMBL" id="PDUG01000004">
    <property type="protein sequence ID" value="PIC34559.1"/>
    <property type="molecule type" value="Genomic_DNA"/>
</dbReference>
<comment type="caution">
    <text evidence="2">The sequence shown here is derived from an EMBL/GenBank/DDBJ whole genome shotgun (WGS) entry which is preliminary data.</text>
</comment>
<proteinExistence type="predicted"/>
<protein>
    <submittedName>
        <fullName evidence="2">Uncharacterized protein</fullName>
    </submittedName>
</protein>
<feature type="compositionally biased region" description="Low complexity" evidence="1">
    <location>
        <begin position="358"/>
        <end position="369"/>
    </location>
</feature>
<accession>A0A2G5U4W0</accession>
<keyword evidence="3" id="KW-1185">Reference proteome</keyword>
<dbReference type="OrthoDB" id="5877370at2759"/>
<feature type="compositionally biased region" description="Basic and acidic residues" evidence="1">
    <location>
        <begin position="315"/>
        <end position="331"/>
    </location>
</feature>
<evidence type="ECO:0000256" key="1">
    <source>
        <dbReference type="SAM" id="MobiDB-lite"/>
    </source>
</evidence>
<name>A0A2G5U4W0_9PELO</name>
<reference evidence="3" key="1">
    <citation type="submission" date="2017-10" db="EMBL/GenBank/DDBJ databases">
        <title>Rapid genome shrinkage in a self-fertile nematode reveals novel sperm competition proteins.</title>
        <authorList>
            <person name="Yin D."/>
            <person name="Schwarz E.M."/>
            <person name="Thomas C.G."/>
            <person name="Felde R.L."/>
            <person name="Korf I.F."/>
            <person name="Cutter A.D."/>
            <person name="Schartner C.M."/>
            <person name="Ralston E.J."/>
            <person name="Meyer B.J."/>
            <person name="Haag E.S."/>
        </authorList>
    </citation>
    <scope>NUCLEOTIDE SEQUENCE [LARGE SCALE GENOMIC DNA]</scope>
    <source>
        <strain evidence="3">JU1422</strain>
    </source>
</reference>
<dbReference type="STRING" id="1611254.A0A2G5U4W0"/>
<feature type="region of interest" description="Disordered" evidence="1">
    <location>
        <begin position="315"/>
        <end position="425"/>
    </location>
</feature>
<feature type="compositionally biased region" description="Polar residues" evidence="1">
    <location>
        <begin position="394"/>
        <end position="411"/>
    </location>
</feature>
<evidence type="ECO:0000313" key="3">
    <source>
        <dbReference type="Proteomes" id="UP000230233"/>
    </source>
</evidence>
<gene>
    <name evidence="2" type="primary">Cni-eri-12</name>
    <name evidence="2" type="synonym">Cnig_chr_IV.g14174</name>
    <name evidence="2" type="ORF">B9Z55_014174</name>
</gene>
<evidence type="ECO:0000313" key="2">
    <source>
        <dbReference type="EMBL" id="PIC34559.1"/>
    </source>
</evidence>
<feature type="compositionally biased region" description="Low complexity" evidence="1">
    <location>
        <begin position="376"/>
        <end position="393"/>
    </location>
</feature>
<sequence>MSRREEGVVVSLSGSKFVLATKFGVSLISGLILKTYCSLFQTTYANNDEPVKLGDSVTFHLTPTLKPGFGINLKVQSSKFPTKRFGDESVLVQCEIKRNIDGTINGKRIFETNLLPVVQEGHFSGNNTNSFINKTVWVKFCGNETKSKWEIQEVVKNENDIIKLIGIVYHEKIEFNSARVFVPGYPEDFVLRKTSSFRPSSALDSWVSFGVSSSNCNVDYTHPIKLQECPVEWETQKGSLIRMKCSRLQNTIQTTFGDIVSDPNDELGRLNISGDFENKRIWIHLSSNFNNKPNFVVHGERRKPDGNQVRLEHRQQTHQFVDYKKPAKKTSDPSGGRPRGAPTPRLTLSYEDEPTHYNSSNSYNSSSNEMPPPPSRSSSLNRRSSPPSGRQRSTVNGSDFYNRGTSFTQEAPQSQSPPPSRSPQQYEEVIAGQQRKINALRTAFLQETDLGMILQLHCPAFLHHLENLIFQN</sequence>
<organism evidence="2 3">
    <name type="scientific">Caenorhabditis nigoni</name>
    <dbReference type="NCBI Taxonomy" id="1611254"/>
    <lineage>
        <taxon>Eukaryota</taxon>
        <taxon>Metazoa</taxon>
        <taxon>Ecdysozoa</taxon>
        <taxon>Nematoda</taxon>
        <taxon>Chromadorea</taxon>
        <taxon>Rhabditida</taxon>
        <taxon>Rhabditina</taxon>
        <taxon>Rhabditomorpha</taxon>
        <taxon>Rhabditoidea</taxon>
        <taxon>Rhabditidae</taxon>
        <taxon>Peloderinae</taxon>
        <taxon>Caenorhabditis</taxon>
    </lineage>
</organism>
<dbReference type="AlphaFoldDB" id="A0A2G5U4W0"/>